<accession>C0FN10</accession>
<keyword evidence="1" id="KW-0472">Membrane</keyword>
<evidence type="ECO:0000313" key="3">
    <source>
        <dbReference type="Proteomes" id="UP000003561"/>
    </source>
</evidence>
<gene>
    <name evidence="2" type="ORF">ROSEINA2194_00103</name>
</gene>
<feature type="transmembrane region" description="Helical" evidence="1">
    <location>
        <begin position="5"/>
        <end position="27"/>
    </location>
</feature>
<name>C0FN10_9FIRM</name>
<dbReference type="Proteomes" id="UP000003561">
    <property type="component" value="Unassembled WGS sequence"/>
</dbReference>
<dbReference type="EMBL" id="ACFY01000003">
    <property type="protein sequence ID" value="EEG96080.1"/>
    <property type="molecule type" value="Genomic_DNA"/>
</dbReference>
<keyword evidence="1" id="KW-0812">Transmembrane</keyword>
<reference evidence="2 3" key="2">
    <citation type="submission" date="2009-03" db="EMBL/GenBank/DDBJ databases">
        <title>Draft genome sequence of Roseburia inulinivorans (DSM 16841).</title>
        <authorList>
            <person name="Sudarsanam P."/>
            <person name="Ley R."/>
            <person name="Guruge J."/>
            <person name="Turnbaugh P.J."/>
            <person name="Mahowald M."/>
            <person name="Liep D."/>
            <person name="Gordon J."/>
        </authorList>
    </citation>
    <scope>NUCLEOTIDE SEQUENCE [LARGE SCALE GENOMIC DNA]</scope>
    <source>
        <strain evidence="2 3">DSM 16841</strain>
    </source>
</reference>
<sequence>MEIQIIVMSILSYLILFNCSLTFRLNLKNNIVITAMLVFNIVLIREYIGSLFVIPMFTVIILYVCYLKRQDWLWNVFLTINEQI</sequence>
<reference evidence="2 3" key="1">
    <citation type="submission" date="2009-02" db="EMBL/GenBank/DDBJ databases">
        <authorList>
            <person name="Fulton L."/>
            <person name="Clifton S."/>
            <person name="Fulton B."/>
            <person name="Xu J."/>
            <person name="Minx P."/>
            <person name="Pepin K.H."/>
            <person name="Johnson M."/>
            <person name="Bhonagiri V."/>
            <person name="Nash W.E."/>
            <person name="Mardis E.R."/>
            <person name="Wilson R.K."/>
        </authorList>
    </citation>
    <scope>NUCLEOTIDE SEQUENCE [LARGE SCALE GENOMIC DNA]</scope>
    <source>
        <strain evidence="2 3">DSM 16841</strain>
    </source>
</reference>
<evidence type="ECO:0000313" key="2">
    <source>
        <dbReference type="EMBL" id="EEG96080.1"/>
    </source>
</evidence>
<comment type="caution">
    <text evidence="2">The sequence shown here is derived from an EMBL/GenBank/DDBJ whole genome shotgun (WGS) entry which is preliminary data.</text>
</comment>
<proteinExistence type="predicted"/>
<protein>
    <submittedName>
        <fullName evidence="2">Uncharacterized protein</fullName>
    </submittedName>
</protein>
<dbReference type="AlphaFoldDB" id="C0FN10"/>
<feature type="transmembrane region" description="Helical" evidence="1">
    <location>
        <begin position="47"/>
        <end position="67"/>
    </location>
</feature>
<keyword evidence="1" id="KW-1133">Transmembrane helix</keyword>
<organism evidence="2 3">
    <name type="scientific">Roseburia inulinivorans DSM 16841</name>
    <dbReference type="NCBI Taxonomy" id="622312"/>
    <lineage>
        <taxon>Bacteria</taxon>
        <taxon>Bacillati</taxon>
        <taxon>Bacillota</taxon>
        <taxon>Clostridia</taxon>
        <taxon>Lachnospirales</taxon>
        <taxon>Lachnospiraceae</taxon>
        <taxon>Roseburia</taxon>
    </lineage>
</organism>
<evidence type="ECO:0000256" key="1">
    <source>
        <dbReference type="SAM" id="Phobius"/>
    </source>
</evidence>